<comment type="caution">
    <text evidence="2">The sequence shown here is derived from an EMBL/GenBank/DDBJ whole genome shotgun (WGS) entry which is preliminary data.</text>
</comment>
<evidence type="ECO:0000256" key="1">
    <source>
        <dbReference type="SAM" id="Phobius"/>
    </source>
</evidence>
<feature type="transmembrane region" description="Helical" evidence="1">
    <location>
        <begin position="174"/>
        <end position="195"/>
    </location>
</feature>
<dbReference type="AlphaFoldDB" id="A0A940RUN5"/>
<feature type="transmembrane region" description="Helical" evidence="1">
    <location>
        <begin position="123"/>
        <end position="143"/>
    </location>
</feature>
<organism evidence="2 3">
    <name type="scientific">Streptomyces montanisoli</name>
    <dbReference type="NCBI Taxonomy" id="2798581"/>
    <lineage>
        <taxon>Bacteria</taxon>
        <taxon>Bacillati</taxon>
        <taxon>Actinomycetota</taxon>
        <taxon>Actinomycetes</taxon>
        <taxon>Kitasatosporales</taxon>
        <taxon>Streptomycetaceae</taxon>
        <taxon>Streptomyces</taxon>
    </lineage>
</organism>
<evidence type="ECO:0000313" key="2">
    <source>
        <dbReference type="EMBL" id="MBP0457405.1"/>
    </source>
</evidence>
<proteinExistence type="predicted"/>
<feature type="transmembrane region" description="Helical" evidence="1">
    <location>
        <begin position="150"/>
        <end position="168"/>
    </location>
</feature>
<protein>
    <submittedName>
        <fullName evidence="2">Uncharacterized protein</fullName>
    </submittedName>
</protein>
<dbReference type="Pfam" id="PF22765">
    <property type="entry name" value="DUF7010"/>
    <property type="match status" value="1"/>
</dbReference>
<reference evidence="2" key="1">
    <citation type="submission" date="2021-03" db="EMBL/GenBank/DDBJ databases">
        <title>Whole genome sequence of Streptomyces bomunensis MMS17-BM035.</title>
        <authorList>
            <person name="Lee J.H."/>
        </authorList>
    </citation>
    <scope>NUCLEOTIDE SEQUENCE</scope>
    <source>
        <strain evidence="2">MMS17-BM035</strain>
    </source>
</reference>
<keyword evidence="3" id="KW-1185">Reference proteome</keyword>
<feature type="transmembrane region" description="Helical" evidence="1">
    <location>
        <begin position="97"/>
        <end position="117"/>
    </location>
</feature>
<dbReference type="InterPro" id="IPR053824">
    <property type="entry name" value="DUF7010"/>
</dbReference>
<keyword evidence="1" id="KW-0812">Transmembrane</keyword>
<evidence type="ECO:0000313" key="3">
    <source>
        <dbReference type="Proteomes" id="UP000670475"/>
    </source>
</evidence>
<feature type="transmembrane region" description="Helical" evidence="1">
    <location>
        <begin position="21"/>
        <end position="39"/>
    </location>
</feature>
<feature type="transmembrane region" description="Helical" evidence="1">
    <location>
        <begin position="51"/>
        <end position="68"/>
    </location>
</feature>
<accession>A0A940RUN5</accession>
<keyword evidence="1" id="KW-1133">Transmembrane helix</keyword>
<keyword evidence="1" id="KW-0472">Membrane</keyword>
<name>A0A940RUN5_9ACTN</name>
<sequence>MDSTTGRAEAAAAPHPAELRGRAAGTGIMAFFALAWTGWGTTGVPAGTGKALVGAGAVVTVVFFVLAVRLHRSAALLPVPTDDPLTEQAVRGTGRRFGVVLGLEWGACGVIAAVLGATGHPEAIPALIALIVGLHFLPLATLFHVDGYRVTGWVMCAVAVAGALLAILTSTRALWAAVPGLGSALILYLTSAYLVRTAPRAATYAAAA</sequence>
<dbReference type="RefSeq" id="WP_209339177.1">
    <property type="nucleotide sequence ID" value="NZ_JAGIQL010000021.1"/>
</dbReference>
<dbReference type="Proteomes" id="UP000670475">
    <property type="component" value="Unassembled WGS sequence"/>
</dbReference>
<dbReference type="EMBL" id="JAGIQL010000021">
    <property type="protein sequence ID" value="MBP0457405.1"/>
    <property type="molecule type" value="Genomic_DNA"/>
</dbReference>
<gene>
    <name evidence="2" type="ORF">JFN87_07820</name>
</gene>